<dbReference type="AlphaFoldDB" id="A0A6C0B3P1"/>
<accession>A0A6C0B3P1</accession>
<reference evidence="1" key="1">
    <citation type="journal article" date="2020" name="Nature">
        <title>Giant virus diversity and host interactions through global metagenomics.</title>
        <authorList>
            <person name="Schulz F."/>
            <person name="Roux S."/>
            <person name="Paez-Espino D."/>
            <person name="Jungbluth S."/>
            <person name="Walsh D.A."/>
            <person name="Denef V.J."/>
            <person name="McMahon K.D."/>
            <person name="Konstantinidis K.T."/>
            <person name="Eloe-Fadrosh E.A."/>
            <person name="Kyrpides N.C."/>
            <person name="Woyke T."/>
        </authorList>
    </citation>
    <scope>NUCLEOTIDE SEQUENCE</scope>
    <source>
        <strain evidence="1">GVMAG-M-3300009422-16</strain>
    </source>
</reference>
<dbReference type="EMBL" id="MN739059">
    <property type="protein sequence ID" value="QHS86650.1"/>
    <property type="molecule type" value="Genomic_DNA"/>
</dbReference>
<protein>
    <submittedName>
        <fullName evidence="1">Uncharacterized protein</fullName>
    </submittedName>
</protein>
<sequence length="234" mass="27175">MTSYLMNLNVSNGLKHYFKFFNNNDNASRLQLLEPLSVIINLAIVSFKENNTKIAVNDNNMFIQSPYFYQGIVRYLYGNNREDVCFLLKPIMRSLELYDPNKNPKIKYIFTKACLGLSKLKKCYNNTSSTVCHSLDLYISIITSYLDNNPIIVESYQESKNTGELNLSVSTKVNIEKIFKDIWTDDDIELLYSMFKTVDTNKEISTTYIKSITNLIKSKKPEIDRRISKTKNFL</sequence>
<organism evidence="1">
    <name type="scientific">viral metagenome</name>
    <dbReference type="NCBI Taxonomy" id="1070528"/>
    <lineage>
        <taxon>unclassified sequences</taxon>
        <taxon>metagenomes</taxon>
        <taxon>organismal metagenomes</taxon>
    </lineage>
</organism>
<name>A0A6C0B3P1_9ZZZZ</name>
<evidence type="ECO:0000313" key="1">
    <source>
        <dbReference type="EMBL" id="QHS86650.1"/>
    </source>
</evidence>
<proteinExistence type="predicted"/>